<name>A0AAE0JPT3_9PEZI</name>
<evidence type="ECO:0000256" key="1">
    <source>
        <dbReference type="SAM" id="Phobius"/>
    </source>
</evidence>
<keyword evidence="1" id="KW-0472">Membrane</keyword>
<feature type="transmembrane region" description="Helical" evidence="1">
    <location>
        <begin position="80"/>
        <end position="100"/>
    </location>
</feature>
<comment type="caution">
    <text evidence="2">The sequence shown here is derived from an EMBL/GenBank/DDBJ whole genome shotgun (WGS) entry which is preliminary data.</text>
</comment>
<proteinExistence type="predicted"/>
<dbReference type="AlphaFoldDB" id="A0AAE0JPT3"/>
<dbReference type="EMBL" id="JAUEPP010000001">
    <property type="protein sequence ID" value="KAK3355243.1"/>
    <property type="molecule type" value="Genomic_DNA"/>
</dbReference>
<keyword evidence="3" id="KW-1185">Reference proteome</keyword>
<sequence>MPLIVKSRFGRSPRHLDTLNLSAIDGEDQLRWRASSENSSHGYNRYYLNGMTRRPALPRSWAKLPLGARRCYDWSVRMHYTMVTCVLVLLVGTIQSYLPLALDRSYNRRPSACFLVLLPSLESSVINGFDYLAMSIRVNLFTKLQAFTSGV</sequence>
<gene>
    <name evidence="2" type="ORF">B0H65DRAFT_40727</name>
</gene>
<organism evidence="2 3">
    <name type="scientific">Neurospora tetraspora</name>
    <dbReference type="NCBI Taxonomy" id="94610"/>
    <lineage>
        <taxon>Eukaryota</taxon>
        <taxon>Fungi</taxon>
        <taxon>Dikarya</taxon>
        <taxon>Ascomycota</taxon>
        <taxon>Pezizomycotina</taxon>
        <taxon>Sordariomycetes</taxon>
        <taxon>Sordariomycetidae</taxon>
        <taxon>Sordariales</taxon>
        <taxon>Sordariaceae</taxon>
        <taxon>Neurospora</taxon>
    </lineage>
</organism>
<keyword evidence="1" id="KW-0812">Transmembrane</keyword>
<reference evidence="2" key="1">
    <citation type="journal article" date="2023" name="Mol. Phylogenet. Evol.">
        <title>Genome-scale phylogeny and comparative genomics of the fungal order Sordariales.</title>
        <authorList>
            <person name="Hensen N."/>
            <person name="Bonometti L."/>
            <person name="Westerberg I."/>
            <person name="Brannstrom I.O."/>
            <person name="Guillou S."/>
            <person name="Cros-Aarteil S."/>
            <person name="Calhoun S."/>
            <person name="Haridas S."/>
            <person name="Kuo A."/>
            <person name="Mondo S."/>
            <person name="Pangilinan J."/>
            <person name="Riley R."/>
            <person name="LaButti K."/>
            <person name="Andreopoulos B."/>
            <person name="Lipzen A."/>
            <person name="Chen C."/>
            <person name="Yan M."/>
            <person name="Daum C."/>
            <person name="Ng V."/>
            <person name="Clum A."/>
            <person name="Steindorff A."/>
            <person name="Ohm R.A."/>
            <person name="Martin F."/>
            <person name="Silar P."/>
            <person name="Natvig D.O."/>
            <person name="Lalanne C."/>
            <person name="Gautier V."/>
            <person name="Ament-Velasquez S.L."/>
            <person name="Kruys A."/>
            <person name="Hutchinson M.I."/>
            <person name="Powell A.J."/>
            <person name="Barry K."/>
            <person name="Miller A.N."/>
            <person name="Grigoriev I.V."/>
            <person name="Debuchy R."/>
            <person name="Gladieux P."/>
            <person name="Hiltunen Thoren M."/>
            <person name="Johannesson H."/>
        </authorList>
    </citation>
    <scope>NUCLEOTIDE SEQUENCE</scope>
    <source>
        <strain evidence="2">CBS 560.94</strain>
    </source>
</reference>
<protein>
    <submittedName>
        <fullName evidence="2">Uncharacterized protein</fullName>
    </submittedName>
</protein>
<accession>A0AAE0JPT3</accession>
<keyword evidence="1" id="KW-1133">Transmembrane helix</keyword>
<dbReference type="Proteomes" id="UP001278500">
    <property type="component" value="Unassembled WGS sequence"/>
</dbReference>
<dbReference type="GeneID" id="87860967"/>
<dbReference type="RefSeq" id="XP_062686621.1">
    <property type="nucleotide sequence ID" value="XM_062823813.1"/>
</dbReference>
<reference evidence="2" key="2">
    <citation type="submission" date="2023-06" db="EMBL/GenBank/DDBJ databases">
        <authorList>
            <consortium name="Lawrence Berkeley National Laboratory"/>
            <person name="Haridas S."/>
            <person name="Hensen N."/>
            <person name="Bonometti L."/>
            <person name="Westerberg I."/>
            <person name="Brannstrom I.O."/>
            <person name="Guillou S."/>
            <person name="Cros-Aarteil S."/>
            <person name="Calhoun S."/>
            <person name="Kuo A."/>
            <person name="Mondo S."/>
            <person name="Pangilinan J."/>
            <person name="Riley R."/>
            <person name="Labutti K."/>
            <person name="Andreopoulos B."/>
            <person name="Lipzen A."/>
            <person name="Chen C."/>
            <person name="Yanf M."/>
            <person name="Daum C."/>
            <person name="Ng V."/>
            <person name="Clum A."/>
            <person name="Steindorff A."/>
            <person name="Ohm R."/>
            <person name="Martin F."/>
            <person name="Silar P."/>
            <person name="Natvig D."/>
            <person name="Lalanne C."/>
            <person name="Gautier V."/>
            <person name="Ament-Velasquez S.L."/>
            <person name="Kruys A."/>
            <person name="Hutchinson M.I."/>
            <person name="Powell A.J."/>
            <person name="Barry K."/>
            <person name="Miller A.N."/>
            <person name="Grigoriev I.V."/>
            <person name="Debuchy R."/>
            <person name="Gladieux P."/>
            <person name="Thoren M.H."/>
            <person name="Johannesson H."/>
        </authorList>
    </citation>
    <scope>NUCLEOTIDE SEQUENCE</scope>
    <source>
        <strain evidence="2">CBS 560.94</strain>
    </source>
</reference>
<evidence type="ECO:0000313" key="3">
    <source>
        <dbReference type="Proteomes" id="UP001278500"/>
    </source>
</evidence>
<evidence type="ECO:0000313" key="2">
    <source>
        <dbReference type="EMBL" id="KAK3355243.1"/>
    </source>
</evidence>